<keyword evidence="3" id="KW-1185">Reference proteome</keyword>
<dbReference type="Proteomes" id="UP000729402">
    <property type="component" value="Unassembled WGS sequence"/>
</dbReference>
<evidence type="ECO:0000313" key="2">
    <source>
        <dbReference type="EMBL" id="KAG8099778.1"/>
    </source>
</evidence>
<comment type="caution">
    <text evidence="2">The sequence shown here is derived from an EMBL/GenBank/DDBJ whole genome shotgun (WGS) entry which is preliminary data.</text>
</comment>
<evidence type="ECO:0000256" key="1">
    <source>
        <dbReference type="SAM" id="MobiDB-lite"/>
    </source>
</evidence>
<feature type="region of interest" description="Disordered" evidence="1">
    <location>
        <begin position="1"/>
        <end position="74"/>
    </location>
</feature>
<dbReference type="EMBL" id="JAAALK010000079">
    <property type="protein sequence ID" value="KAG8099778.1"/>
    <property type="molecule type" value="Genomic_DNA"/>
</dbReference>
<accession>A0A8J6C518</accession>
<reference evidence="2" key="1">
    <citation type="journal article" date="2021" name="bioRxiv">
        <title>Whole Genome Assembly and Annotation of Northern Wild Rice, Zizania palustris L., Supports a Whole Genome Duplication in the Zizania Genus.</title>
        <authorList>
            <person name="Haas M."/>
            <person name="Kono T."/>
            <person name="Macchietto M."/>
            <person name="Millas R."/>
            <person name="McGilp L."/>
            <person name="Shao M."/>
            <person name="Duquette J."/>
            <person name="Hirsch C.N."/>
            <person name="Kimball J."/>
        </authorList>
    </citation>
    <scope>NUCLEOTIDE SEQUENCE</scope>
    <source>
        <tissue evidence="2">Fresh leaf tissue</tissue>
    </source>
</reference>
<organism evidence="2 3">
    <name type="scientific">Zizania palustris</name>
    <name type="common">Northern wild rice</name>
    <dbReference type="NCBI Taxonomy" id="103762"/>
    <lineage>
        <taxon>Eukaryota</taxon>
        <taxon>Viridiplantae</taxon>
        <taxon>Streptophyta</taxon>
        <taxon>Embryophyta</taxon>
        <taxon>Tracheophyta</taxon>
        <taxon>Spermatophyta</taxon>
        <taxon>Magnoliopsida</taxon>
        <taxon>Liliopsida</taxon>
        <taxon>Poales</taxon>
        <taxon>Poaceae</taxon>
        <taxon>BOP clade</taxon>
        <taxon>Oryzoideae</taxon>
        <taxon>Oryzeae</taxon>
        <taxon>Zizaniinae</taxon>
        <taxon>Zizania</taxon>
    </lineage>
</organism>
<protein>
    <submittedName>
        <fullName evidence="2">Uncharacterized protein</fullName>
    </submittedName>
</protein>
<proteinExistence type="predicted"/>
<dbReference type="AlphaFoldDB" id="A0A8J6C518"/>
<evidence type="ECO:0000313" key="3">
    <source>
        <dbReference type="Proteomes" id="UP000729402"/>
    </source>
</evidence>
<reference evidence="2" key="2">
    <citation type="submission" date="2021-02" db="EMBL/GenBank/DDBJ databases">
        <authorList>
            <person name="Kimball J.A."/>
            <person name="Haas M.W."/>
            <person name="Macchietto M."/>
            <person name="Kono T."/>
            <person name="Duquette J."/>
            <person name="Shao M."/>
        </authorList>
    </citation>
    <scope>NUCLEOTIDE SEQUENCE</scope>
    <source>
        <tissue evidence="2">Fresh leaf tissue</tissue>
    </source>
</reference>
<name>A0A8J6C518_ZIZPA</name>
<gene>
    <name evidence="2" type="ORF">GUJ93_ZPchr0013g33835</name>
</gene>
<sequence>MAGSAGGARAASGRSRKQRGGRGELRRRSATHRDGGMQRSDPASGLRAWPSWRNSAEGEGGAQLKLSPPVGSSY</sequence>
<feature type="compositionally biased region" description="Basic and acidic residues" evidence="1">
    <location>
        <begin position="21"/>
        <end position="36"/>
    </location>
</feature>